<feature type="domain" description="Glyoxalase/fosfomycin resistance/dioxygenase" evidence="1">
    <location>
        <begin position="19"/>
        <end position="128"/>
    </location>
</feature>
<dbReference type="Gene3D" id="3.30.720.120">
    <property type="match status" value="1"/>
</dbReference>
<comment type="caution">
    <text evidence="2">The sequence shown here is derived from an EMBL/GenBank/DDBJ whole genome shotgun (WGS) entry which is preliminary data.</text>
</comment>
<dbReference type="AlphaFoldDB" id="F0FFN9"/>
<gene>
    <name evidence="2" type="ORF">HMPREF9388_1521</name>
</gene>
<protein>
    <submittedName>
        <fullName evidence="2">Glyoxalase family protein</fullName>
    </submittedName>
</protein>
<dbReference type="InterPro" id="IPR029068">
    <property type="entry name" value="Glyas_Bleomycin-R_OHBP_Dase"/>
</dbReference>
<dbReference type="Pfam" id="PF00903">
    <property type="entry name" value="Glyoxalase"/>
    <property type="match status" value="1"/>
</dbReference>
<organism evidence="2 3">
    <name type="scientific">Streptococcus sanguinis SK353</name>
    <dbReference type="NCBI Taxonomy" id="888815"/>
    <lineage>
        <taxon>Bacteria</taxon>
        <taxon>Bacillati</taxon>
        <taxon>Bacillota</taxon>
        <taxon>Bacilli</taxon>
        <taxon>Lactobacillales</taxon>
        <taxon>Streptococcaceae</taxon>
        <taxon>Streptococcus</taxon>
    </lineage>
</organism>
<dbReference type="CDD" id="cd08359">
    <property type="entry name" value="VOC_like"/>
    <property type="match status" value="1"/>
</dbReference>
<evidence type="ECO:0000259" key="1">
    <source>
        <dbReference type="Pfam" id="PF00903"/>
    </source>
</evidence>
<dbReference type="EMBL" id="AEWY01000007">
    <property type="protein sequence ID" value="EGC22304.1"/>
    <property type="molecule type" value="Genomic_DNA"/>
</dbReference>
<proteinExistence type="predicted"/>
<evidence type="ECO:0000313" key="2">
    <source>
        <dbReference type="EMBL" id="EGC22304.1"/>
    </source>
</evidence>
<dbReference type="SUPFAM" id="SSF54593">
    <property type="entry name" value="Glyoxalase/Bleomycin resistance protein/Dihydroxybiphenyl dioxygenase"/>
    <property type="match status" value="1"/>
</dbReference>
<accession>F0FFN9</accession>
<dbReference type="Gene3D" id="3.30.720.110">
    <property type="match status" value="1"/>
</dbReference>
<name>F0FFN9_STRSA</name>
<dbReference type="PATRIC" id="fig|888815.3.peg.1493"/>
<dbReference type="InterPro" id="IPR004360">
    <property type="entry name" value="Glyas_Fos-R_dOase_dom"/>
</dbReference>
<evidence type="ECO:0000313" key="3">
    <source>
        <dbReference type="Proteomes" id="UP000004185"/>
    </source>
</evidence>
<dbReference type="HOGENOM" id="CLU_046006_13_1_9"/>
<dbReference type="Proteomes" id="UP000004185">
    <property type="component" value="Unassembled WGS sequence"/>
</dbReference>
<reference evidence="2 3" key="1">
    <citation type="submission" date="2011-01" db="EMBL/GenBank/DDBJ databases">
        <authorList>
            <person name="Muzny D."/>
            <person name="Qin X."/>
            <person name="Deng J."/>
            <person name="Jiang H."/>
            <person name="Liu Y."/>
            <person name="Qu J."/>
            <person name="Song X.-Z."/>
            <person name="Zhang L."/>
            <person name="Thornton R."/>
            <person name="Coyle M."/>
            <person name="Francisco L."/>
            <person name="Jackson L."/>
            <person name="Javaid M."/>
            <person name="Korchina V."/>
            <person name="Kovar C."/>
            <person name="Mata R."/>
            <person name="Mathew T."/>
            <person name="Ngo R."/>
            <person name="Nguyen L."/>
            <person name="Nguyen N."/>
            <person name="Okwuonu G."/>
            <person name="Ongeri F."/>
            <person name="Pham C."/>
            <person name="Simmons D."/>
            <person name="Wilczek-Boney K."/>
            <person name="Hale W."/>
            <person name="Jakkamsetti A."/>
            <person name="Pham P."/>
            <person name="Ruth R."/>
            <person name="San Lucas F."/>
            <person name="Warren J."/>
            <person name="Zhang J."/>
            <person name="Zhao Z."/>
            <person name="Zhou C."/>
            <person name="Zhu D."/>
            <person name="Lee S."/>
            <person name="Bess C."/>
            <person name="Blankenburg K."/>
            <person name="Forbes L."/>
            <person name="Fu Q."/>
            <person name="Gubbala S."/>
            <person name="Hirani K."/>
            <person name="Jayaseelan J.C."/>
            <person name="Lara F."/>
            <person name="Munidasa M."/>
            <person name="Palculict T."/>
            <person name="Patil S."/>
            <person name="Pu L.-L."/>
            <person name="Saada N."/>
            <person name="Tang L."/>
            <person name="Weissenberger G."/>
            <person name="Zhu Y."/>
            <person name="Hemphill L."/>
            <person name="Shang Y."/>
            <person name="Youmans B."/>
            <person name="Ayvaz T."/>
            <person name="Ross M."/>
            <person name="Santibanez J."/>
            <person name="Aqrawi P."/>
            <person name="Gross S."/>
            <person name="Joshi V."/>
            <person name="Fowler G."/>
            <person name="Nazareth L."/>
            <person name="Reid J."/>
            <person name="Worley K."/>
            <person name="Petrosino J."/>
            <person name="Highlander S."/>
            <person name="Gibbs R."/>
        </authorList>
    </citation>
    <scope>NUCLEOTIDE SEQUENCE [LARGE SCALE GENOMIC DNA]</scope>
    <source>
        <strain evidence="2 3">SK353</strain>
    </source>
</reference>
<sequence>MLKLNLRKGEQMITSLYPVLMSEDVHQAAQFFIEYFQFQETFHSDWYISLKNIESGFELAFIDSKHGTVPQAYQSKASGLIINIEVDNVDCLYEELRQQGEMEFLLPIKSEDFGQRHFIVEAPGSVLVDVIQVIPPSAEFAANYLESEDE</sequence>